<dbReference type="Gene3D" id="3.40.250.10">
    <property type="entry name" value="Rhodanese-like domain"/>
    <property type="match status" value="1"/>
</dbReference>
<dbReference type="Pfam" id="PF00581">
    <property type="entry name" value="Rhodanese"/>
    <property type="match status" value="1"/>
</dbReference>
<dbReference type="SUPFAM" id="SSF52821">
    <property type="entry name" value="Rhodanese/Cell cycle control phosphatase"/>
    <property type="match status" value="1"/>
</dbReference>
<comment type="caution">
    <text evidence="2">The sequence shown here is derived from an EMBL/GenBank/DDBJ whole genome shotgun (WGS) entry which is preliminary data.</text>
</comment>
<dbReference type="PROSITE" id="PS50206">
    <property type="entry name" value="RHODANESE_3"/>
    <property type="match status" value="1"/>
</dbReference>
<dbReference type="EMBL" id="JAJVKT010000035">
    <property type="protein sequence ID" value="MCE7510980.1"/>
    <property type="molecule type" value="Genomic_DNA"/>
</dbReference>
<keyword evidence="3" id="KW-1185">Reference proteome</keyword>
<dbReference type="Proteomes" id="UP001107961">
    <property type="component" value="Unassembled WGS sequence"/>
</dbReference>
<dbReference type="SMART" id="SM00450">
    <property type="entry name" value="RHOD"/>
    <property type="match status" value="1"/>
</dbReference>
<organism evidence="2 3">
    <name type="scientific">Alloalcanivorax xenomutans</name>
    <dbReference type="NCBI Taxonomy" id="1094342"/>
    <lineage>
        <taxon>Bacteria</taxon>
        <taxon>Pseudomonadati</taxon>
        <taxon>Pseudomonadota</taxon>
        <taxon>Gammaproteobacteria</taxon>
        <taxon>Oceanospirillales</taxon>
        <taxon>Alcanivoracaceae</taxon>
        <taxon>Alloalcanivorax</taxon>
    </lineage>
</organism>
<dbReference type="PANTHER" id="PTHR44086:SF13">
    <property type="entry name" value="THIOSULFATE SULFURTRANSFERASE PSPE"/>
    <property type="match status" value="1"/>
</dbReference>
<name>A0A9Q3W5N9_9GAMM</name>
<evidence type="ECO:0000313" key="3">
    <source>
        <dbReference type="Proteomes" id="UP001107961"/>
    </source>
</evidence>
<dbReference type="RefSeq" id="WP_022995687.1">
    <property type="nucleotide sequence ID" value="NZ_CBDDTQ010000006.1"/>
</dbReference>
<dbReference type="AlphaFoldDB" id="A0A9Q3W5N9"/>
<accession>A0A9Q3W5N9</accession>
<dbReference type="InterPro" id="IPR001763">
    <property type="entry name" value="Rhodanese-like_dom"/>
</dbReference>
<dbReference type="GO" id="GO:0004792">
    <property type="term" value="F:thiosulfate-cyanide sulfurtransferase activity"/>
    <property type="evidence" value="ECO:0007669"/>
    <property type="project" value="TreeGrafter"/>
</dbReference>
<feature type="domain" description="Rhodanese" evidence="1">
    <location>
        <begin position="32"/>
        <end position="129"/>
    </location>
</feature>
<dbReference type="PANTHER" id="PTHR44086">
    <property type="entry name" value="THIOSULFATE SULFURTRANSFERASE RDL2, MITOCHONDRIAL-RELATED"/>
    <property type="match status" value="1"/>
</dbReference>
<dbReference type="InterPro" id="IPR036873">
    <property type="entry name" value="Rhodanese-like_dom_sf"/>
</dbReference>
<sequence>MTTLTLSSDELVRRAKARIESLTAEDAVALLDDPGTRFVDLRDVRELQREGTVPGALHCPRGMLEFWVDPDSPYHKDAFATGQRFVLFCALGHRSALATQQLVEMGFGPVCDIEGGFKAWREAGGAVDKKD</sequence>
<gene>
    <name evidence="2" type="ORF">LZG35_20285</name>
</gene>
<protein>
    <submittedName>
        <fullName evidence="2">Rhodanese-like domain-containing protein</fullName>
    </submittedName>
</protein>
<evidence type="ECO:0000259" key="1">
    <source>
        <dbReference type="PROSITE" id="PS50206"/>
    </source>
</evidence>
<evidence type="ECO:0000313" key="2">
    <source>
        <dbReference type="EMBL" id="MCE7510980.1"/>
    </source>
</evidence>
<proteinExistence type="predicted"/>
<reference evidence="2" key="1">
    <citation type="submission" date="2022-01" db="EMBL/GenBank/DDBJ databases">
        <authorList>
            <person name="Karlyshev A.V."/>
            <person name="Jaspars M."/>
        </authorList>
    </citation>
    <scope>NUCLEOTIDE SEQUENCE</scope>
    <source>
        <strain evidence="2">AGSA3-2</strain>
    </source>
</reference>
<dbReference type="CDD" id="cd01447">
    <property type="entry name" value="Polysulfide_ST"/>
    <property type="match status" value="1"/>
</dbReference>